<keyword evidence="2" id="KW-0812">Transmembrane</keyword>
<evidence type="ECO:0000256" key="2">
    <source>
        <dbReference type="SAM" id="Phobius"/>
    </source>
</evidence>
<comment type="caution">
    <text evidence="3">The sequence shown here is derived from an EMBL/GenBank/DDBJ whole genome shotgun (WGS) entry which is preliminary data.</text>
</comment>
<gene>
    <name evidence="3" type="ORF">GCM10009747_23250</name>
</gene>
<sequence>MNPRHAGPIAPEPAPEDGRDETPNERSDRNWNDILQELRVALNGTQLIGGFLLAVAFQPRFDELDAYQLTLYLVLVTLAGLATVVGLAPVTLHRTLFRRQVKERVVRIGNRLLIGHLVVVALLVIGVASLIFDWTLSRTAGIIALVVGVIVLVALWVVLPRLELVTGGEDDRADIAAE</sequence>
<evidence type="ECO:0008006" key="5">
    <source>
        <dbReference type="Google" id="ProtNLM"/>
    </source>
</evidence>
<evidence type="ECO:0000256" key="1">
    <source>
        <dbReference type="SAM" id="MobiDB-lite"/>
    </source>
</evidence>
<feature type="transmembrane region" description="Helical" evidence="2">
    <location>
        <begin position="38"/>
        <end position="57"/>
    </location>
</feature>
<dbReference type="Pfam" id="PF19853">
    <property type="entry name" value="DUF6328"/>
    <property type="match status" value="1"/>
</dbReference>
<dbReference type="RefSeq" id="WP_232497494.1">
    <property type="nucleotide sequence ID" value="NZ_BAAANH010000004.1"/>
</dbReference>
<feature type="compositionally biased region" description="Basic and acidic residues" evidence="1">
    <location>
        <begin position="16"/>
        <end position="28"/>
    </location>
</feature>
<accession>A0ABN2KQF6</accession>
<evidence type="ECO:0000313" key="4">
    <source>
        <dbReference type="Proteomes" id="UP001500506"/>
    </source>
</evidence>
<evidence type="ECO:0000313" key="3">
    <source>
        <dbReference type="EMBL" id="GAA1763056.1"/>
    </source>
</evidence>
<keyword evidence="2" id="KW-1133">Transmembrane helix</keyword>
<dbReference type="Proteomes" id="UP001500506">
    <property type="component" value="Unassembled WGS sequence"/>
</dbReference>
<dbReference type="EMBL" id="BAAANH010000004">
    <property type="protein sequence ID" value="GAA1763056.1"/>
    <property type="molecule type" value="Genomic_DNA"/>
</dbReference>
<feature type="transmembrane region" description="Helical" evidence="2">
    <location>
        <begin position="138"/>
        <end position="159"/>
    </location>
</feature>
<feature type="transmembrane region" description="Helical" evidence="2">
    <location>
        <begin position="69"/>
        <end position="92"/>
    </location>
</feature>
<protein>
    <recommendedName>
        <fullName evidence="5">Sodium:proton antiporter</fullName>
    </recommendedName>
</protein>
<organism evidence="3 4">
    <name type="scientific">Agromyces humatus</name>
    <dbReference type="NCBI Taxonomy" id="279573"/>
    <lineage>
        <taxon>Bacteria</taxon>
        <taxon>Bacillati</taxon>
        <taxon>Actinomycetota</taxon>
        <taxon>Actinomycetes</taxon>
        <taxon>Micrococcales</taxon>
        <taxon>Microbacteriaceae</taxon>
        <taxon>Agromyces</taxon>
    </lineage>
</organism>
<keyword evidence="4" id="KW-1185">Reference proteome</keyword>
<reference evidence="3 4" key="1">
    <citation type="journal article" date="2019" name="Int. J. Syst. Evol. Microbiol.">
        <title>The Global Catalogue of Microorganisms (GCM) 10K type strain sequencing project: providing services to taxonomists for standard genome sequencing and annotation.</title>
        <authorList>
            <consortium name="The Broad Institute Genomics Platform"/>
            <consortium name="The Broad Institute Genome Sequencing Center for Infectious Disease"/>
            <person name="Wu L."/>
            <person name="Ma J."/>
        </authorList>
    </citation>
    <scope>NUCLEOTIDE SEQUENCE [LARGE SCALE GENOMIC DNA]</scope>
    <source>
        <strain evidence="3 4">JCM 14319</strain>
    </source>
</reference>
<feature type="transmembrane region" description="Helical" evidence="2">
    <location>
        <begin position="112"/>
        <end position="132"/>
    </location>
</feature>
<dbReference type="InterPro" id="IPR046291">
    <property type="entry name" value="DUF6328"/>
</dbReference>
<feature type="region of interest" description="Disordered" evidence="1">
    <location>
        <begin position="1"/>
        <end position="28"/>
    </location>
</feature>
<keyword evidence="2" id="KW-0472">Membrane</keyword>
<proteinExistence type="predicted"/>
<name>A0ABN2KQF6_9MICO</name>